<comment type="caution">
    <text evidence="2">The sequence shown here is derived from an EMBL/GenBank/DDBJ whole genome shotgun (WGS) entry which is preliminary data.</text>
</comment>
<keyword evidence="3" id="KW-1185">Reference proteome</keyword>
<evidence type="ECO:0000256" key="1">
    <source>
        <dbReference type="SAM" id="Phobius"/>
    </source>
</evidence>
<dbReference type="EMBL" id="JAMQGM010000061">
    <property type="protein sequence ID" value="MCM2580383.1"/>
    <property type="molecule type" value="Genomic_DNA"/>
</dbReference>
<name>A0ABT0XEL4_9ACTN</name>
<dbReference type="Proteomes" id="UP001167160">
    <property type="component" value="Unassembled WGS sequence"/>
</dbReference>
<sequence>MADVDADTGPAPEPLRFFGTTWVERGGTYALRRVVVAAGSLLAAAAGAFLLRLAYEGLAIAAVGGLVSMLVVVMFAACSALAFRRTWEGFGRRPEPADASVERSMASVRTIGFLGVLLAWFVRCFVEAPGEKLHRAAYDRERELHTRRRVSRAGNPAVRSRKRR</sequence>
<proteinExistence type="predicted"/>
<feature type="transmembrane region" description="Helical" evidence="1">
    <location>
        <begin position="34"/>
        <end position="54"/>
    </location>
</feature>
<reference evidence="2" key="1">
    <citation type="journal article" date="2023" name="Int. J. Syst. Evol. Microbiol.">
        <title>Streptomyces meridianus sp. nov. isolated from brackish water of the Tagus estuary in Alcochete, Portugal.</title>
        <authorList>
            <person name="Santos J.D.N."/>
            <person name="Klimek D."/>
            <person name="Calusinska M."/>
            <person name="Lobo Da Cunha A."/>
            <person name="Catita J."/>
            <person name="Goncalves H."/>
            <person name="Gonzalez I."/>
            <person name="Reyes F."/>
            <person name="Lage O.M."/>
        </authorList>
    </citation>
    <scope>NUCLEOTIDE SEQUENCE</scope>
    <source>
        <strain evidence="2">MTZ3.1</strain>
    </source>
</reference>
<keyword evidence="1" id="KW-1133">Transmembrane helix</keyword>
<feature type="transmembrane region" description="Helical" evidence="1">
    <location>
        <begin position="60"/>
        <end position="83"/>
    </location>
</feature>
<evidence type="ECO:0008006" key="4">
    <source>
        <dbReference type="Google" id="ProtNLM"/>
    </source>
</evidence>
<keyword evidence="1" id="KW-0812">Transmembrane</keyword>
<accession>A0ABT0XEL4</accession>
<evidence type="ECO:0000313" key="2">
    <source>
        <dbReference type="EMBL" id="MCM2580383.1"/>
    </source>
</evidence>
<keyword evidence="1" id="KW-0472">Membrane</keyword>
<organism evidence="2 3">
    <name type="scientific">Streptomyces meridianus</name>
    <dbReference type="NCBI Taxonomy" id="2938945"/>
    <lineage>
        <taxon>Bacteria</taxon>
        <taxon>Bacillati</taxon>
        <taxon>Actinomycetota</taxon>
        <taxon>Actinomycetes</taxon>
        <taxon>Kitasatosporales</taxon>
        <taxon>Streptomycetaceae</taxon>
        <taxon>Streptomyces</taxon>
    </lineage>
</organism>
<gene>
    <name evidence="2" type="ORF">M1E25_24115</name>
</gene>
<protein>
    <recommendedName>
        <fullName evidence="4">Integral membrane protein</fullName>
    </recommendedName>
</protein>
<dbReference type="RefSeq" id="WP_251419162.1">
    <property type="nucleotide sequence ID" value="NZ_JAMQGM010000061.1"/>
</dbReference>
<evidence type="ECO:0000313" key="3">
    <source>
        <dbReference type="Proteomes" id="UP001167160"/>
    </source>
</evidence>